<comment type="caution">
    <text evidence="1">The sequence shown here is derived from an EMBL/GenBank/DDBJ whole genome shotgun (WGS) entry which is preliminary data.</text>
</comment>
<sequence length="74" mass="8169">MKGAVGSPACKLIMLHGGPLNGSIISKSVTKLLFFGDVCYLIREEDKDYYHYDYVDSQSVADQLPPSNNNGEEE</sequence>
<gene>
    <name evidence="1" type="ORF">LCGC14_1407890</name>
</gene>
<dbReference type="EMBL" id="LAZR01009260">
    <property type="protein sequence ID" value="KKM73696.1"/>
    <property type="molecule type" value="Genomic_DNA"/>
</dbReference>
<organism evidence="1">
    <name type="scientific">marine sediment metagenome</name>
    <dbReference type="NCBI Taxonomy" id="412755"/>
    <lineage>
        <taxon>unclassified sequences</taxon>
        <taxon>metagenomes</taxon>
        <taxon>ecological metagenomes</taxon>
    </lineage>
</organism>
<name>A0A0F9KG30_9ZZZZ</name>
<evidence type="ECO:0000313" key="1">
    <source>
        <dbReference type="EMBL" id="KKM73696.1"/>
    </source>
</evidence>
<protein>
    <submittedName>
        <fullName evidence="1">Uncharacterized protein</fullName>
    </submittedName>
</protein>
<dbReference type="AlphaFoldDB" id="A0A0F9KG30"/>
<proteinExistence type="predicted"/>
<reference evidence="1" key="1">
    <citation type="journal article" date="2015" name="Nature">
        <title>Complex archaea that bridge the gap between prokaryotes and eukaryotes.</title>
        <authorList>
            <person name="Spang A."/>
            <person name="Saw J.H."/>
            <person name="Jorgensen S.L."/>
            <person name="Zaremba-Niedzwiedzka K."/>
            <person name="Martijn J."/>
            <person name="Lind A.E."/>
            <person name="van Eijk R."/>
            <person name="Schleper C."/>
            <person name="Guy L."/>
            <person name="Ettema T.J."/>
        </authorList>
    </citation>
    <scope>NUCLEOTIDE SEQUENCE</scope>
</reference>
<accession>A0A0F9KG30</accession>